<gene>
    <name evidence="1" type="ORF">FB551_0139</name>
</gene>
<dbReference type="Proteomes" id="UP000316437">
    <property type="component" value="Unassembled WGS sequence"/>
</dbReference>
<keyword evidence="2" id="KW-1185">Reference proteome</keyword>
<comment type="caution">
    <text evidence="1">The sequence shown here is derived from an EMBL/GenBank/DDBJ whole genome shotgun (WGS) entry which is preliminary data.</text>
</comment>
<proteinExistence type="predicted"/>
<organism evidence="1 2">
    <name type="scientific">Chryseobacterium aquifrigidense</name>
    <dbReference type="NCBI Taxonomy" id="558021"/>
    <lineage>
        <taxon>Bacteria</taxon>
        <taxon>Pseudomonadati</taxon>
        <taxon>Bacteroidota</taxon>
        <taxon>Flavobacteriia</taxon>
        <taxon>Flavobacteriales</taxon>
        <taxon>Weeksellaceae</taxon>
        <taxon>Chryseobacterium group</taxon>
        <taxon>Chryseobacterium</taxon>
    </lineage>
</organism>
<evidence type="ECO:0000313" key="1">
    <source>
        <dbReference type="EMBL" id="TQM20469.1"/>
    </source>
</evidence>
<accession>A0A543EG22</accession>
<dbReference type="AlphaFoldDB" id="A0A543EG22"/>
<reference evidence="1 2" key="1">
    <citation type="submission" date="2019-06" db="EMBL/GenBank/DDBJ databases">
        <title>Sorghum-associated microbial communities from plants grown in Nebraska, USA.</title>
        <authorList>
            <person name="Schachtman D."/>
        </authorList>
    </citation>
    <scope>NUCLEOTIDE SEQUENCE [LARGE SCALE GENOMIC DNA]</scope>
    <source>
        <strain evidence="1 2">110</strain>
    </source>
</reference>
<protein>
    <submittedName>
        <fullName evidence="1">Uncharacterized protein</fullName>
    </submittedName>
</protein>
<dbReference type="RefSeq" id="WP_142014026.1">
    <property type="nucleotide sequence ID" value="NZ_VFPD01000001.1"/>
</dbReference>
<dbReference type="EMBL" id="VFPD01000001">
    <property type="protein sequence ID" value="TQM20469.1"/>
    <property type="molecule type" value="Genomic_DNA"/>
</dbReference>
<sequence length="383" mass="44425">MKKFVIIFFSATSLICCQNKEKNTTVENINNDIDLIKKHMKLQEKIELSENDTNTSNQYKLTEKDLELGGELTLQGLKENGYQVSENSSFSKQIKDIFETQEDCSCTSVQEHQNFTTYFVNPSQEQNIKQTEFDYTYDHIYVYPNLKILTDLPLLNDIVELKNNNLKVNLNQTIIARNKYLFNNSKGDLAWLLANDKDFLKILLVNFGFDKEDKINEVILNDLFQKYSKETPESSQKIGNILFVKNCEGKLSIRKNLLKYIEKNTTKNNDKYVSALSNYVIGILYNDSIKSLFSPDEKAEIVANISNIEIPAFNQYKGLSVDSWNSQATTLFYLQNKSTMNHPEVLDILKKHNYFGYQYLKKYIESGELENENTTSPQDEDYQ</sequence>
<evidence type="ECO:0000313" key="2">
    <source>
        <dbReference type="Proteomes" id="UP000316437"/>
    </source>
</evidence>
<name>A0A543EG22_9FLAO</name>